<dbReference type="Pfam" id="PF13410">
    <property type="entry name" value="GST_C_2"/>
    <property type="match status" value="1"/>
</dbReference>
<feature type="binding site" evidence="2">
    <location>
        <begin position="121"/>
        <end position="124"/>
    </location>
    <ligand>
        <name>glutathione</name>
        <dbReference type="ChEBI" id="CHEBI:57925"/>
    </ligand>
</feature>
<proteinExistence type="predicted"/>
<dbReference type="Gene3D" id="1.20.1050.10">
    <property type="match status" value="1"/>
</dbReference>
<feature type="binding site" evidence="2">
    <location>
        <begin position="139"/>
        <end position="140"/>
    </location>
    <ligand>
        <name>glutathione</name>
        <dbReference type="ChEBI" id="CHEBI:57925"/>
    </ligand>
</feature>
<dbReference type="InterPro" id="IPR040079">
    <property type="entry name" value="Glutathione_S-Trfase"/>
</dbReference>
<dbReference type="STRING" id="675824.A0A1E3Q069"/>
<gene>
    <name evidence="5" type="ORF">LIPSTDRAFT_5091</name>
</gene>
<dbReference type="InterPro" id="IPR047047">
    <property type="entry name" value="GST_Omega-like_C"/>
</dbReference>
<accession>A0A1E3Q069</accession>
<dbReference type="CDD" id="cd03190">
    <property type="entry name" value="GST_C_Omega_like"/>
    <property type="match status" value="1"/>
</dbReference>
<feature type="domain" description="GST C-terminal" evidence="4">
    <location>
        <begin position="171"/>
        <end position="302"/>
    </location>
</feature>
<dbReference type="InterPro" id="IPR036249">
    <property type="entry name" value="Thioredoxin-like_sf"/>
</dbReference>
<protein>
    <recommendedName>
        <fullName evidence="4">GST C-terminal domain-containing protein</fullName>
    </recommendedName>
</protein>
<dbReference type="SUPFAM" id="SSF52833">
    <property type="entry name" value="Thioredoxin-like"/>
    <property type="match status" value="1"/>
</dbReference>
<evidence type="ECO:0000313" key="5">
    <source>
        <dbReference type="EMBL" id="ODQ71061.1"/>
    </source>
</evidence>
<dbReference type="EMBL" id="KV454298">
    <property type="protein sequence ID" value="ODQ71061.1"/>
    <property type="molecule type" value="Genomic_DNA"/>
</dbReference>
<dbReference type="Pfam" id="PF13409">
    <property type="entry name" value="GST_N_2"/>
    <property type="match status" value="1"/>
</dbReference>
<dbReference type="GO" id="GO:0004364">
    <property type="term" value="F:glutathione transferase activity"/>
    <property type="evidence" value="ECO:0007669"/>
    <property type="project" value="InterPro"/>
</dbReference>
<dbReference type="InterPro" id="IPR036282">
    <property type="entry name" value="Glutathione-S-Trfase_C_sf"/>
</dbReference>
<dbReference type="GO" id="GO:0005737">
    <property type="term" value="C:cytoplasm"/>
    <property type="evidence" value="ECO:0007669"/>
    <property type="project" value="TreeGrafter"/>
</dbReference>
<dbReference type="PANTHER" id="PTHR32419:SF25">
    <property type="entry name" value="GLUTATHIONE S-TRANSFERASE (EUROFUNG)"/>
    <property type="match status" value="1"/>
</dbReference>
<feature type="active site" description="Nucleophile" evidence="1">
    <location>
        <position position="54"/>
    </location>
</feature>
<dbReference type="OrthoDB" id="2309723at2759"/>
<dbReference type="SFLD" id="SFLDS00019">
    <property type="entry name" value="Glutathione_Transferase_(cytos"/>
    <property type="match status" value="1"/>
</dbReference>
<dbReference type="PANTHER" id="PTHR32419">
    <property type="entry name" value="GLUTATHIONYL-HYDROQUINONE REDUCTASE"/>
    <property type="match status" value="1"/>
</dbReference>
<evidence type="ECO:0000259" key="4">
    <source>
        <dbReference type="PROSITE" id="PS50405"/>
    </source>
</evidence>
<dbReference type="SFLD" id="SFLDG01148">
    <property type="entry name" value="Xi_(cytGST)"/>
    <property type="match status" value="1"/>
</dbReference>
<evidence type="ECO:0000256" key="3">
    <source>
        <dbReference type="PIRSR" id="PIRSR015753-3"/>
    </source>
</evidence>
<dbReference type="SFLD" id="SFLDG01206">
    <property type="entry name" value="Xi.1"/>
    <property type="match status" value="1"/>
</dbReference>
<dbReference type="InterPro" id="IPR010987">
    <property type="entry name" value="Glutathione-S-Trfase_C-like"/>
</dbReference>
<dbReference type="PROSITE" id="PS50405">
    <property type="entry name" value="GST_CTER"/>
    <property type="match status" value="1"/>
</dbReference>
<sequence>MHTSIEKTAVYKFSAEDGQFKRQISQFRSIVSADPTAEFPAEAGRYVLYINYGCPWAHRVNLVRSLKGLENVIQLVAMDHILTPNGWTYTGRDGTEPQDPLHGFKYLRDLYLKADPNYNARFTVPVLWDKKKSTIVNNESSEIIRMLYFAFDALVEPHLREQSRPGGGLYPVHLRQDIDAMNDWVYNTVNNGVYKVGFAGTQAAYDANIYPLFTSLDRLEEHLADSAHQPYLFGPHITEADVRLFVTLIRFDVAYYTIFKCNLKMIRHDYPRLHLWLRRLYWDEGPETNGGAFKNTTWFKPIKEGYAASIKSNITPAGPVPNIIGPERQDLSADS</sequence>
<dbReference type="InterPro" id="IPR004045">
    <property type="entry name" value="Glutathione_S-Trfase_N"/>
</dbReference>
<evidence type="ECO:0000256" key="1">
    <source>
        <dbReference type="PIRSR" id="PIRSR015753-1"/>
    </source>
</evidence>
<evidence type="ECO:0000256" key="2">
    <source>
        <dbReference type="PIRSR" id="PIRSR015753-2"/>
    </source>
</evidence>
<evidence type="ECO:0000313" key="6">
    <source>
        <dbReference type="Proteomes" id="UP000094385"/>
    </source>
</evidence>
<organism evidence="5 6">
    <name type="scientific">Lipomyces starkeyi NRRL Y-11557</name>
    <dbReference type="NCBI Taxonomy" id="675824"/>
    <lineage>
        <taxon>Eukaryota</taxon>
        <taxon>Fungi</taxon>
        <taxon>Dikarya</taxon>
        <taxon>Ascomycota</taxon>
        <taxon>Saccharomycotina</taxon>
        <taxon>Lipomycetes</taxon>
        <taxon>Lipomycetales</taxon>
        <taxon>Lipomycetaceae</taxon>
        <taxon>Lipomyces</taxon>
    </lineage>
</organism>
<name>A0A1E3Q069_LIPST</name>
<dbReference type="Gene3D" id="3.40.30.10">
    <property type="entry name" value="Glutaredoxin"/>
    <property type="match status" value="1"/>
</dbReference>
<dbReference type="SUPFAM" id="SSF47616">
    <property type="entry name" value="GST C-terminal domain-like"/>
    <property type="match status" value="1"/>
</dbReference>
<keyword evidence="6" id="KW-1185">Reference proteome</keyword>
<feature type="site" description="Lowers pKa of active site Cys" evidence="3">
    <location>
        <position position="306"/>
    </location>
</feature>
<feature type="binding site" evidence="2">
    <location>
        <position position="87"/>
    </location>
    <ligand>
        <name>glutathione</name>
        <dbReference type="ChEBI" id="CHEBI:57925"/>
    </ligand>
</feature>
<dbReference type="InterPro" id="IPR016639">
    <property type="entry name" value="GST_Omega/GSH"/>
</dbReference>
<feature type="active site" description="Proton donor/acceptor" evidence="1">
    <location>
        <position position="194"/>
    </location>
</feature>
<dbReference type="Proteomes" id="UP000094385">
    <property type="component" value="Unassembled WGS sequence"/>
</dbReference>
<dbReference type="AlphaFoldDB" id="A0A1E3Q069"/>
<reference evidence="5 6" key="1">
    <citation type="journal article" date="2016" name="Proc. Natl. Acad. Sci. U.S.A.">
        <title>Comparative genomics of biotechnologically important yeasts.</title>
        <authorList>
            <person name="Riley R."/>
            <person name="Haridas S."/>
            <person name="Wolfe K.H."/>
            <person name="Lopes M.R."/>
            <person name="Hittinger C.T."/>
            <person name="Goeker M."/>
            <person name="Salamov A.A."/>
            <person name="Wisecaver J.H."/>
            <person name="Long T.M."/>
            <person name="Calvey C.H."/>
            <person name="Aerts A.L."/>
            <person name="Barry K.W."/>
            <person name="Choi C."/>
            <person name="Clum A."/>
            <person name="Coughlan A.Y."/>
            <person name="Deshpande S."/>
            <person name="Douglass A.P."/>
            <person name="Hanson S.J."/>
            <person name="Klenk H.-P."/>
            <person name="LaButti K.M."/>
            <person name="Lapidus A."/>
            <person name="Lindquist E.A."/>
            <person name="Lipzen A.M."/>
            <person name="Meier-Kolthoff J.P."/>
            <person name="Ohm R.A."/>
            <person name="Otillar R.P."/>
            <person name="Pangilinan J.L."/>
            <person name="Peng Y."/>
            <person name="Rokas A."/>
            <person name="Rosa C.A."/>
            <person name="Scheuner C."/>
            <person name="Sibirny A.A."/>
            <person name="Slot J.C."/>
            <person name="Stielow J.B."/>
            <person name="Sun H."/>
            <person name="Kurtzman C.P."/>
            <person name="Blackwell M."/>
            <person name="Grigoriev I.V."/>
            <person name="Jeffries T.W."/>
        </authorList>
    </citation>
    <scope>NUCLEOTIDE SEQUENCE [LARGE SCALE GENOMIC DNA]</scope>
    <source>
        <strain evidence="5 6">NRRL Y-11557</strain>
    </source>
</reference>
<feature type="site" description="Lowers pKa of active site Cys" evidence="3">
    <location>
        <position position="255"/>
    </location>
</feature>
<dbReference type="PIRSF" id="PIRSF015753">
    <property type="entry name" value="GST"/>
    <property type="match status" value="1"/>
</dbReference>